<keyword evidence="13" id="KW-1185">Reference proteome</keyword>
<dbReference type="SUPFAM" id="SSF56112">
    <property type="entry name" value="Protein kinase-like (PK-like)"/>
    <property type="match status" value="1"/>
</dbReference>
<evidence type="ECO:0000256" key="9">
    <source>
        <dbReference type="PROSITE-ProRule" id="PRU10141"/>
    </source>
</evidence>
<evidence type="ECO:0000256" key="1">
    <source>
        <dbReference type="ARBA" id="ARBA00012513"/>
    </source>
</evidence>
<keyword evidence="4 9" id="KW-0547">Nucleotide-binding</keyword>
<dbReference type="Pfam" id="PF18933">
    <property type="entry name" value="PsbP_2"/>
    <property type="match status" value="1"/>
</dbReference>
<dbReference type="PROSITE" id="PS50011">
    <property type="entry name" value="PROTEIN_KINASE_DOM"/>
    <property type="match status" value="1"/>
</dbReference>
<comment type="catalytic activity">
    <reaction evidence="8">
        <text>L-seryl-[protein] + ATP = O-phospho-L-seryl-[protein] + ADP + H(+)</text>
        <dbReference type="Rhea" id="RHEA:17989"/>
        <dbReference type="Rhea" id="RHEA-COMP:9863"/>
        <dbReference type="Rhea" id="RHEA-COMP:11604"/>
        <dbReference type="ChEBI" id="CHEBI:15378"/>
        <dbReference type="ChEBI" id="CHEBI:29999"/>
        <dbReference type="ChEBI" id="CHEBI:30616"/>
        <dbReference type="ChEBI" id="CHEBI:83421"/>
        <dbReference type="ChEBI" id="CHEBI:456216"/>
        <dbReference type="EC" id="2.7.11.1"/>
    </reaction>
</comment>
<evidence type="ECO:0000256" key="6">
    <source>
        <dbReference type="ARBA" id="ARBA00022840"/>
    </source>
</evidence>
<organism evidence="12 13">
    <name type="scientific">Nostoc piscinale CENA21</name>
    <dbReference type="NCBI Taxonomy" id="224013"/>
    <lineage>
        <taxon>Bacteria</taxon>
        <taxon>Bacillati</taxon>
        <taxon>Cyanobacteriota</taxon>
        <taxon>Cyanophyceae</taxon>
        <taxon>Nostocales</taxon>
        <taxon>Nostocaceae</taxon>
        <taxon>Nostoc</taxon>
    </lineage>
</organism>
<evidence type="ECO:0000259" key="11">
    <source>
        <dbReference type="PROSITE" id="PS50011"/>
    </source>
</evidence>
<dbReference type="PANTHER" id="PTHR24363:SF0">
    <property type="entry name" value="SERINE_THREONINE KINASE LIKE DOMAIN CONTAINING 1"/>
    <property type="match status" value="1"/>
</dbReference>
<dbReference type="RefSeq" id="WP_062294885.1">
    <property type="nucleotide sequence ID" value="NZ_CP012036.1"/>
</dbReference>
<accession>A0A0M3V5W0</accession>
<dbReference type="AlphaFoldDB" id="A0A0M3V5W0"/>
<protein>
    <recommendedName>
        <fullName evidence="1">non-specific serine/threonine protein kinase</fullName>
        <ecNumber evidence="1">2.7.11.1</ecNumber>
    </recommendedName>
</protein>
<keyword evidence="3" id="KW-0808">Transferase</keyword>
<feature type="binding site" evidence="9">
    <location>
        <position position="41"/>
    </location>
    <ligand>
        <name>ATP</name>
        <dbReference type="ChEBI" id="CHEBI:30616"/>
    </ligand>
</feature>
<sequence length="467" mass="52083">MLGQTVGGRYQILTQLGRGGFGTTFIAQDIQRPGNPQCVVKQFKPLANDPYTLNAAKRFFDLEAAILEMLGKHDQLPQLLAHFAENEEFFLVQEFIPGHDLKQELPPLSDKLSETAVIKLLKEILAVLAFVHQNHVIHRDLKPENIRRRESDGKIVLIDFGAVKQISTQVANTAGQTSFTVAIGTPGYMPSEQANSNPHLSSDIYAVGMIAILALTGINPAAGSHSIPRNPNTGEIDWRDKVKVSPQFAAILDKMVRYDFRQRYPTAESVLQALEMLEKAPLTKLKQSLPKKWVMGLGITAAVAVGLILLSQIKINQTNFSNYAAHGVKINYPDNWAVQETPNAVTQDIVTFLAPKQSDYDQFQELVTIRVEPLSSTLDESKDLFIREVKNTVDDAQIESSSETTLANQRANQLVFTGKIDNGRLKSLQVWTLQNDNAYIITYTATVDEYDKFLPIAEKMIRSFVFE</sequence>
<evidence type="ECO:0000256" key="4">
    <source>
        <dbReference type="ARBA" id="ARBA00022741"/>
    </source>
</evidence>
<proteinExistence type="predicted"/>
<dbReference type="PROSITE" id="PS00107">
    <property type="entry name" value="PROTEIN_KINASE_ATP"/>
    <property type="match status" value="1"/>
</dbReference>
<keyword evidence="2 12" id="KW-0723">Serine/threonine-protein kinase</keyword>
<evidence type="ECO:0000256" key="7">
    <source>
        <dbReference type="ARBA" id="ARBA00047899"/>
    </source>
</evidence>
<keyword evidence="5 12" id="KW-0418">Kinase</keyword>
<evidence type="ECO:0000256" key="2">
    <source>
        <dbReference type="ARBA" id="ARBA00022527"/>
    </source>
</evidence>
<reference evidence="13" key="1">
    <citation type="submission" date="2015-07" db="EMBL/GenBank/DDBJ databases">
        <title>Genome Of Nitrogen-Fixing Cyanobacterium Nostoc piscinale CENA21 From Solimoes/Amazon River Floodplain Sediments And Comparative Genomics To Uncover Biosynthetic Natural Products Potential.</title>
        <authorList>
            <person name="Leao T.F."/>
            <person name="Leao P.N."/>
            <person name="Guimaraes P.I."/>
            <person name="de Melo A.G.C."/>
            <person name="Ramos R.T.J."/>
            <person name="Silva A."/>
            <person name="Fiore M.F."/>
            <person name="Schneider M.P.C."/>
        </authorList>
    </citation>
    <scope>NUCLEOTIDE SEQUENCE [LARGE SCALE GENOMIC DNA]</scope>
    <source>
        <strain evidence="13">CENA21</strain>
    </source>
</reference>
<evidence type="ECO:0000256" key="5">
    <source>
        <dbReference type="ARBA" id="ARBA00022777"/>
    </source>
</evidence>
<gene>
    <name evidence="12" type="ORF">ACX27_18370</name>
</gene>
<dbReference type="InterPro" id="IPR011009">
    <property type="entry name" value="Kinase-like_dom_sf"/>
</dbReference>
<comment type="catalytic activity">
    <reaction evidence="7">
        <text>L-threonyl-[protein] + ATP = O-phospho-L-threonyl-[protein] + ADP + H(+)</text>
        <dbReference type="Rhea" id="RHEA:46608"/>
        <dbReference type="Rhea" id="RHEA-COMP:11060"/>
        <dbReference type="Rhea" id="RHEA-COMP:11605"/>
        <dbReference type="ChEBI" id="CHEBI:15378"/>
        <dbReference type="ChEBI" id="CHEBI:30013"/>
        <dbReference type="ChEBI" id="CHEBI:30616"/>
        <dbReference type="ChEBI" id="CHEBI:61977"/>
        <dbReference type="ChEBI" id="CHEBI:456216"/>
        <dbReference type="EC" id="2.7.11.1"/>
    </reaction>
</comment>
<dbReference type="GO" id="GO:0004674">
    <property type="term" value="F:protein serine/threonine kinase activity"/>
    <property type="evidence" value="ECO:0007669"/>
    <property type="project" value="UniProtKB-KW"/>
</dbReference>
<evidence type="ECO:0000256" key="3">
    <source>
        <dbReference type="ARBA" id="ARBA00022679"/>
    </source>
</evidence>
<dbReference type="EC" id="2.7.11.1" evidence="1"/>
<name>A0A0M3V5W0_9NOSO</name>
<dbReference type="PATRIC" id="fig|224013.5.peg.4398"/>
<reference evidence="12 13" key="2">
    <citation type="journal article" date="2016" name="Genome Announc.">
        <title>Draft Genome Sequence of the N2-Fixing Cyanobacterium Nostoc piscinale CENA21, Isolated from the Brazilian Amazon Floodplain.</title>
        <authorList>
            <person name="Leao T."/>
            <person name="Guimaraes P.I."/>
            <person name="de Melo A.G."/>
            <person name="Ramos R.T."/>
            <person name="Leao P.N."/>
            <person name="Silva A."/>
            <person name="Fiore M.F."/>
            <person name="Schneider M.P."/>
        </authorList>
    </citation>
    <scope>NUCLEOTIDE SEQUENCE [LARGE SCALE GENOMIC DNA]</scope>
    <source>
        <strain evidence="12 13">CENA21</strain>
    </source>
</reference>
<dbReference type="Proteomes" id="UP000062645">
    <property type="component" value="Chromosome"/>
</dbReference>
<dbReference type="InterPro" id="IPR017441">
    <property type="entry name" value="Protein_kinase_ATP_BS"/>
</dbReference>
<dbReference type="SMART" id="SM00220">
    <property type="entry name" value="S_TKc"/>
    <property type="match status" value="1"/>
</dbReference>
<keyword evidence="10" id="KW-0812">Transmembrane</keyword>
<dbReference type="InterPro" id="IPR000719">
    <property type="entry name" value="Prot_kinase_dom"/>
</dbReference>
<evidence type="ECO:0000313" key="12">
    <source>
        <dbReference type="EMBL" id="ALF54357.1"/>
    </source>
</evidence>
<keyword evidence="10" id="KW-0472">Membrane</keyword>
<evidence type="ECO:0000313" key="13">
    <source>
        <dbReference type="Proteomes" id="UP000062645"/>
    </source>
</evidence>
<dbReference type="Gene3D" id="3.40.1000.10">
    <property type="entry name" value="Mog1/PsbP, alpha/beta/alpha sandwich"/>
    <property type="match status" value="1"/>
</dbReference>
<dbReference type="Pfam" id="PF00069">
    <property type="entry name" value="Pkinase"/>
    <property type="match status" value="1"/>
</dbReference>
<dbReference type="STRING" id="224013.ACX27_18370"/>
<dbReference type="OrthoDB" id="468998at2"/>
<evidence type="ECO:0000256" key="8">
    <source>
        <dbReference type="ARBA" id="ARBA00048679"/>
    </source>
</evidence>
<feature type="transmembrane region" description="Helical" evidence="10">
    <location>
        <begin position="293"/>
        <end position="313"/>
    </location>
</feature>
<dbReference type="PANTHER" id="PTHR24363">
    <property type="entry name" value="SERINE/THREONINE PROTEIN KINASE"/>
    <property type="match status" value="1"/>
</dbReference>
<evidence type="ECO:0000256" key="10">
    <source>
        <dbReference type="SAM" id="Phobius"/>
    </source>
</evidence>
<dbReference type="Gene3D" id="1.10.510.10">
    <property type="entry name" value="Transferase(Phosphotransferase) domain 1"/>
    <property type="match status" value="1"/>
</dbReference>
<keyword evidence="10" id="KW-1133">Transmembrane helix</keyword>
<keyword evidence="6 9" id="KW-0067">ATP-binding</keyword>
<dbReference type="EMBL" id="CP012036">
    <property type="protein sequence ID" value="ALF54357.1"/>
    <property type="molecule type" value="Genomic_DNA"/>
</dbReference>
<dbReference type="GO" id="GO:0005524">
    <property type="term" value="F:ATP binding"/>
    <property type="evidence" value="ECO:0007669"/>
    <property type="project" value="UniProtKB-UniRule"/>
</dbReference>
<feature type="domain" description="Protein kinase" evidence="11">
    <location>
        <begin position="10"/>
        <end position="277"/>
    </location>
</feature>
<dbReference type="KEGG" id="npz:ACX27_18370"/>
<dbReference type="CDD" id="cd14014">
    <property type="entry name" value="STKc_PknB_like"/>
    <property type="match status" value="1"/>
</dbReference>